<feature type="region of interest" description="Disordered" evidence="1">
    <location>
        <begin position="112"/>
        <end position="131"/>
    </location>
</feature>
<evidence type="ECO:0000313" key="3">
    <source>
        <dbReference type="EMBL" id="MFC4262953.1"/>
    </source>
</evidence>
<protein>
    <submittedName>
        <fullName evidence="3">Carboxypeptidase-like regulatory domain-containing protein</fullName>
    </submittedName>
</protein>
<dbReference type="RefSeq" id="WP_379708917.1">
    <property type="nucleotide sequence ID" value="NZ_JBHSCZ010000002.1"/>
</dbReference>
<dbReference type="Pfam" id="PF13620">
    <property type="entry name" value="CarboxypepD_reg"/>
    <property type="match status" value="1"/>
</dbReference>
<gene>
    <name evidence="3" type="ORF">ACFOWM_08700</name>
</gene>
<dbReference type="Gene3D" id="2.60.40.1120">
    <property type="entry name" value="Carboxypeptidase-like, regulatory domain"/>
    <property type="match status" value="1"/>
</dbReference>
<organism evidence="3 4">
    <name type="scientific">Ferruginibacter yonginensis</name>
    <dbReference type="NCBI Taxonomy" id="1310416"/>
    <lineage>
        <taxon>Bacteria</taxon>
        <taxon>Pseudomonadati</taxon>
        <taxon>Bacteroidota</taxon>
        <taxon>Chitinophagia</taxon>
        <taxon>Chitinophagales</taxon>
        <taxon>Chitinophagaceae</taxon>
        <taxon>Ferruginibacter</taxon>
    </lineage>
</organism>
<comment type="caution">
    <text evidence="3">The sequence shown here is derived from an EMBL/GenBank/DDBJ whole genome shotgun (WGS) entry which is preliminary data.</text>
</comment>
<keyword evidence="2" id="KW-0472">Membrane</keyword>
<reference evidence="4" key="1">
    <citation type="journal article" date="2019" name="Int. J. Syst. Evol. Microbiol.">
        <title>The Global Catalogue of Microorganisms (GCM) 10K type strain sequencing project: providing services to taxonomists for standard genome sequencing and annotation.</title>
        <authorList>
            <consortium name="The Broad Institute Genomics Platform"/>
            <consortium name="The Broad Institute Genome Sequencing Center for Infectious Disease"/>
            <person name="Wu L."/>
            <person name="Ma J."/>
        </authorList>
    </citation>
    <scope>NUCLEOTIDE SEQUENCE [LARGE SCALE GENOMIC DNA]</scope>
    <source>
        <strain evidence="4">CECT 8289</strain>
    </source>
</reference>
<accession>A0ABV8QSW3</accession>
<keyword evidence="2" id="KW-1133">Transmembrane helix</keyword>
<evidence type="ECO:0000313" key="4">
    <source>
        <dbReference type="Proteomes" id="UP001595907"/>
    </source>
</evidence>
<feature type="transmembrane region" description="Helical" evidence="2">
    <location>
        <begin position="79"/>
        <end position="97"/>
    </location>
</feature>
<dbReference type="Proteomes" id="UP001595907">
    <property type="component" value="Unassembled WGS sequence"/>
</dbReference>
<dbReference type="SUPFAM" id="SSF49464">
    <property type="entry name" value="Carboxypeptidase regulatory domain-like"/>
    <property type="match status" value="1"/>
</dbReference>
<proteinExistence type="predicted"/>
<keyword evidence="4" id="KW-1185">Reference proteome</keyword>
<sequence length="403" mass="44101">MSTIKTYTAIDFERYHNGSMPAHEMHALEKAALNDPFLAAALDGFIHTNTPVADVAMLRQQLQQKNTQQKKGLLLNIRWWQAAAACLLFGGLAWLFYSLNATEKIPNVAQNTTTKPQNTTVTPNNIKPNDTPVTTIDKVNTVEPQINKTDKIIKEAVSPTAASTDMKPAPAPIVTYDADEVAAYKDKQATAAAEKLKQDADNAKAAKKIAAPPYELKGIVTNEQGVPLANATVKSLNSNNATTTDDKGYYQLKNNNAVENVVVNANGYNNATTNVSANQLNNIVLQNNYNQAIQGKTNGVNIAQAEQKLEEDVTVKQKNINIVTPLDHFNKYVAENLKPIVDKEGNTQKGTVTVHFKVDKKGRPYRISVKNTTCKACNNQAITFVKEGPSWPAKQPQTVTIVF</sequence>
<dbReference type="InterPro" id="IPR008969">
    <property type="entry name" value="CarboxyPept-like_regulatory"/>
</dbReference>
<name>A0ABV8QSW3_9BACT</name>
<keyword evidence="2" id="KW-0812">Transmembrane</keyword>
<feature type="compositionally biased region" description="Low complexity" evidence="1">
    <location>
        <begin position="112"/>
        <end position="125"/>
    </location>
</feature>
<evidence type="ECO:0000256" key="1">
    <source>
        <dbReference type="SAM" id="MobiDB-lite"/>
    </source>
</evidence>
<dbReference type="EMBL" id="JBHSCZ010000002">
    <property type="protein sequence ID" value="MFC4262953.1"/>
    <property type="molecule type" value="Genomic_DNA"/>
</dbReference>
<evidence type="ECO:0000256" key="2">
    <source>
        <dbReference type="SAM" id="Phobius"/>
    </source>
</evidence>